<accession>Q21L15</accession>
<evidence type="ECO:0000256" key="1">
    <source>
        <dbReference type="SAM" id="Phobius"/>
    </source>
</evidence>
<feature type="transmembrane region" description="Helical" evidence="1">
    <location>
        <begin position="12"/>
        <end position="32"/>
    </location>
</feature>
<dbReference type="Proteomes" id="UP000001947">
    <property type="component" value="Chromosome"/>
</dbReference>
<dbReference type="STRING" id="203122.Sde_1352"/>
<dbReference type="PROSITE" id="PS00409">
    <property type="entry name" value="PROKAR_NTER_METHYL"/>
    <property type="match status" value="1"/>
</dbReference>
<dbReference type="NCBIfam" id="TIGR02532">
    <property type="entry name" value="IV_pilin_GFxxxE"/>
    <property type="match status" value="1"/>
</dbReference>
<proteinExistence type="predicted"/>
<keyword evidence="1" id="KW-0812">Transmembrane</keyword>
<dbReference type="EMBL" id="CP000282">
    <property type="protein sequence ID" value="ABD80614.1"/>
    <property type="molecule type" value="Genomic_DNA"/>
</dbReference>
<dbReference type="InterPro" id="IPR045584">
    <property type="entry name" value="Pilin-like"/>
</dbReference>
<dbReference type="eggNOG" id="COG4968">
    <property type="taxonomic scope" value="Bacteria"/>
</dbReference>
<dbReference type="InterPro" id="IPR012902">
    <property type="entry name" value="N_methyl_site"/>
</dbReference>
<dbReference type="GeneID" id="98613026"/>
<keyword evidence="1" id="KW-0472">Membrane</keyword>
<dbReference type="KEGG" id="sde:Sde_1352"/>
<evidence type="ECO:0000313" key="3">
    <source>
        <dbReference type="Proteomes" id="UP000001947"/>
    </source>
</evidence>
<dbReference type="RefSeq" id="WP_011467834.1">
    <property type="nucleotide sequence ID" value="NC_007912.1"/>
</dbReference>
<evidence type="ECO:0000313" key="2">
    <source>
        <dbReference type="EMBL" id="ABD80614.1"/>
    </source>
</evidence>
<protein>
    <recommendedName>
        <fullName evidence="4">Prepilin-type N-terminal cleavage/methylation domain-containing protein</fullName>
    </recommendedName>
</protein>
<dbReference type="AlphaFoldDB" id="Q21L15"/>
<sequence length="222" mass="22697">MLNNQMNRQSGFTLVEIAIVLVIIGLLLGGVLKGTELIENSKVKKAANELNGISAAYNSYIDRYSRVPGDDGNLAALQARGGPWASVTSAGNNNGALQVSLGQTFNGGGENMEFWQHLKASGYIKGNPADAGQSALPRNAFGGLIGITTQSMGGGLNGVKVCLGQVPGKSAAALDNQLDDGLGQSGSIRATLGNAGTNTNPAAAALAAEYNEGNEYTVCAKI</sequence>
<keyword evidence="1" id="KW-1133">Transmembrane helix</keyword>
<dbReference type="SUPFAM" id="SSF54523">
    <property type="entry name" value="Pili subunits"/>
    <property type="match status" value="1"/>
</dbReference>
<evidence type="ECO:0008006" key="4">
    <source>
        <dbReference type="Google" id="ProtNLM"/>
    </source>
</evidence>
<reference evidence="2 3" key="1">
    <citation type="journal article" date="2008" name="PLoS Genet.">
        <title>Complete genome sequence of the complex carbohydrate-degrading marine bacterium, Saccharophagus degradans strain 2-40 T.</title>
        <authorList>
            <person name="Weiner R.M."/>
            <person name="Taylor L.E.II."/>
            <person name="Henrissat B."/>
            <person name="Hauser L."/>
            <person name="Land M."/>
            <person name="Coutinho P.M."/>
            <person name="Rancurel C."/>
            <person name="Saunders E.H."/>
            <person name="Longmire A.G."/>
            <person name="Zhang H."/>
            <person name="Bayer E.A."/>
            <person name="Gilbert H.J."/>
            <person name="Larimer F."/>
            <person name="Zhulin I.B."/>
            <person name="Ekborg N.A."/>
            <person name="Lamed R."/>
            <person name="Richardson P.M."/>
            <person name="Borovok I."/>
            <person name="Hutcheson S."/>
        </authorList>
    </citation>
    <scope>NUCLEOTIDE SEQUENCE [LARGE SCALE GENOMIC DNA]</scope>
    <source>
        <strain evidence="3">2-40 / ATCC 43961 / DSM 17024</strain>
    </source>
</reference>
<dbReference type="Pfam" id="PF07963">
    <property type="entry name" value="N_methyl"/>
    <property type="match status" value="1"/>
</dbReference>
<keyword evidence="3" id="KW-1185">Reference proteome</keyword>
<dbReference type="Gene3D" id="3.30.700.10">
    <property type="entry name" value="Glycoprotein, Type 4 Pilin"/>
    <property type="match status" value="1"/>
</dbReference>
<gene>
    <name evidence="2" type="ordered locus">Sde_1352</name>
</gene>
<organism evidence="2 3">
    <name type="scientific">Saccharophagus degradans (strain 2-40 / ATCC 43961 / DSM 17024)</name>
    <dbReference type="NCBI Taxonomy" id="203122"/>
    <lineage>
        <taxon>Bacteria</taxon>
        <taxon>Pseudomonadati</taxon>
        <taxon>Pseudomonadota</taxon>
        <taxon>Gammaproteobacteria</taxon>
        <taxon>Cellvibrionales</taxon>
        <taxon>Cellvibrionaceae</taxon>
        <taxon>Saccharophagus</taxon>
    </lineage>
</organism>
<name>Q21L15_SACD2</name>
<dbReference type="HOGENOM" id="CLU_078515_1_0_6"/>